<reference evidence="2" key="1">
    <citation type="submission" date="2018-02" db="EMBL/GenBank/DDBJ databases">
        <authorList>
            <person name="Hausmann B."/>
        </authorList>
    </citation>
    <scope>NUCLEOTIDE SEQUENCE [LARGE SCALE GENOMIC DNA]</scope>
    <source>
        <strain evidence="2">Peat soil MAG SbA5</strain>
    </source>
</reference>
<evidence type="ECO:0000313" key="1">
    <source>
        <dbReference type="EMBL" id="SPE28024.1"/>
    </source>
</evidence>
<organism evidence="1 2">
    <name type="scientific">Candidatus Sulfuritelmatomonas gaucii</name>
    <dbReference type="NCBI Taxonomy" id="2043161"/>
    <lineage>
        <taxon>Bacteria</taxon>
        <taxon>Pseudomonadati</taxon>
        <taxon>Acidobacteriota</taxon>
        <taxon>Terriglobia</taxon>
        <taxon>Terriglobales</taxon>
        <taxon>Acidobacteriaceae</taxon>
        <taxon>Candidatus Sulfuritelmatomonas</taxon>
    </lineage>
</organism>
<dbReference type="Proteomes" id="UP000239735">
    <property type="component" value="Unassembled WGS sequence"/>
</dbReference>
<accession>A0A2N9LXT4</accession>
<sequence>MANGYFFAPLNKVVGLFIKPEFGGGTAGLAGALGTGAL</sequence>
<dbReference type="EMBL" id="OKRB01000122">
    <property type="protein sequence ID" value="SPE28024.1"/>
    <property type="molecule type" value="Genomic_DNA"/>
</dbReference>
<dbReference type="AlphaFoldDB" id="A0A2N9LXT4"/>
<evidence type="ECO:0000313" key="2">
    <source>
        <dbReference type="Proteomes" id="UP000239735"/>
    </source>
</evidence>
<proteinExistence type="predicted"/>
<name>A0A2N9LXT4_9BACT</name>
<protein>
    <submittedName>
        <fullName evidence="1">Uncharacterized protein</fullName>
    </submittedName>
</protein>
<gene>
    <name evidence="1" type="ORF">SBA5_620021</name>
</gene>